<proteinExistence type="predicted"/>
<sequence length="325" mass="37977">MINTFTPVLSYLFRCNTDVTSLKSGTALKSVILYVTNYITKSPLKTYTIFEVIKSIFEKNTQIVLGEETQKEKARQLMTKIVNTISAKMELGAPMVCMYLLGNPDHYTNFQFRTFYWSSFVNKQNNQIIGVSSIEDYICRPRELDDMTLYDFISLCAKEKLRKEFRRIKDRKYFDNTDRETWRTLPSGLYKFTSDHPLNTSHAIRLANISDALIPNFVGMPIPRSDQGDREQYCLTMLSLFCPWRTGLELKHPLETWDDAFEKYAFKKDHLNVMKYLNIKYECQDAADDYYAQFRSQAKGQTVFGYGDSDDEFDDDLLENIYADD</sequence>
<accession>A0ACD3ABM5</accession>
<dbReference type="Proteomes" id="UP000308600">
    <property type="component" value="Unassembled WGS sequence"/>
</dbReference>
<keyword evidence="2" id="KW-1185">Reference proteome</keyword>
<evidence type="ECO:0000313" key="2">
    <source>
        <dbReference type="Proteomes" id="UP000308600"/>
    </source>
</evidence>
<gene>
    <name evidence="1" type="ORF">BDN72DRAFT_776437</name>
</gene>
<organism evidence="1 2">
    <name type="scientific">Pluteus cervinus</name>
    <dbReference type="NCBI Taxonomy" id="181527"/>
    <lineage>
        <taxon>Eukaryota</taxon>
        <taxon>Fungi</taxon>
        <taxon>Dikarya</taxon>
        <taxon>Basidiomycota</taxon>
        <taxon>Agaricomycotina</taxon>
        <taxon>Agaricomycetes</taxon>
        <taxon>Agaricomycetidae</taxon>
        <taxon>Agaricales</taxon>
        <taxon>Pluteineae</taxon>
        <taxon>Pluteaceae</taxon>
        <taxon>Pluteus</taxon>
    </lineage>
</organism>
<dbReference type="EMBL" id="ML208546">
    <property type="protein sequence ID" value="TFK62986.1"/>
    <property type="molecule type" value="Genomic_DNA"/>
</dbReference>
<protein>
    <submittedName>
        <fullName evidence="1">Uncharacterized protein</fullName>
    </submittedName>
</protein>
<evidence type="ECO:0000313" key="1">
    <source>
        <dbReference type="EMBL" id="TFK62986.1"/>
    </source>
</evidence>
<reference evidence="1 2" key="1">
    <citation type="journal article" date="2019" name="Nat. Ecol. Evol.">
        <title>Megaphylogeny resolves global patterns of mushroom evolution.</title>
        <authorList>
            <person name="Varga T."/>
            <person name="Krizsan K."/>
            <person name="Foldi C."/>
            <person name="Dima B."/>
            <person name="Sanchez-Garcia M."/>
            <person name="Sanchez-Ramirez S."/>
            <person name="Szollosi G.J."/>
            <person name="Szarkandi J.G."/>
            <person name="Papp V."/>
            <person name="Albert L."/>
            <person name="Andreopoulos W."/>
            <person name="Angelini C."/>
            <person name="Antonin V."/>
            <person name="Barry K.W."/>
            <person name="Bougher N.L."/>
            <person name="Buchanan P."/>
            <person name="Buyck B."/>
            <person name="Bense V."/>
            <person name="Catcheside P."/>
            <person name="Chovatia M."/>
            <person name="Cooper J."/>
            <person name="Damon W."/>
            <person name="Desjardin D."/>
            <person name="Finy P."/>
            <person name="Geml J."/>
            <person name="Haridas S."/>
            <person name="Hughes K."/>
            <person name="Justo A."/>
            <person name="Karasinski D."/>
            <person name="Kautmanova I."/>
            <person name="Kiss B."/>
            <person name="Kocsube S."/>
            <person name="Kotiranta H."/>
            <person name="LaButti K.M."/>
            <person name="Lechner B.E."/>
            <person name="Liimatainen K."/>
            <person name="Lipzen A."/>
            <person name="Lukacs Z."/>
            <person name="Mihaltcheva S."/>
            <person name="Morgado L.N."/>
            <person name="Niskanen T."/>
            <person name="Noordeloos M.E."/>
            <person name="Ohm R.A."/>
            <person name="Ortiz-Santana B."/>
            <person name="Ovrebo C."/>
            <person name="Racz N."/>
            <person name="Riley R."/>
            <person name="Savchenko A."/>
            <person name="Shiryaev A."/>
            <person name="Soop K."/>
            <person name="Spirin V."/>
            <person name="Szebenyi C."/>
            <person name="Tomsovsky M."/>
            <person name="Tulloss R.E."/>
            <person name="Uehling J."/>
            <person name="Grigoriev I.V."/>
            <person name="Vagvolgyi C."/>
            <person name="Papp T."/>
            <person name="Martin F.M."/>
            <person name="Miettinen O."/>
            <person name="Hibbett D.S."/>
            <person name="Nagy L.G."/>
        </authorList>
    </citation>
    <scope>NUCLEOTIDE SEQUENCE [LARGE SCALE GENOMIC DNA]</scope>
    <source>
        <strain evidence="1 2">NL-1719</strain>
    </source>
</reference>
<feature type="non-terminal residue" evidence="1">
    <location>
        <position position="325"/>
    </location>
</feature>
<name>A0ACD3ABM5_9AGAR</name>